<protein>
    <submittedName>
        <fullName evidence="1">Uncharacterized protein</fullName>
    </submittedName>
</protein>
<dbReference type="AlphaFoldDB" id="A0A428PD41"/>
<organism evidence="1 2">
    <name type="scientific">Fusarium duplospermum</name>
    <dbReference type="NCBI Taxonomy" id="1325734"/>
    <lineage>
        <taxon>Eukaryota</taxon>
        <taxon>Fungi</taxon>
        <taxon>Dikarya</taxon>
        <taxon>Ascomycota</taxon>
        <taxon>Pezizomycotina</taxon>
        <taxon>Sordariomycetes</taxon>
        <taxon>Hypocreomycetidae</taxon>
        <taxon>Hypocreales</taxon>
        <taxon>Nectriaceae</taxon>
        <taxon>Fusarium</taxon>
        <taxon>Fusarium solani species complex</taxon>
    </lineage>
</organism>
<dbReference type="OrthoDB" id="10284450at2759"/>
<name>A0A428PD41_9HYPO</name>
<evidence type="ECO:0000313" key="1">
    <source>
        <dbReference type="EMBL" id="RSL50843.1"/>
    </source>
</evidence>
<evidence type="ECO:0000313" key="2">
    <source>
        <dbReference type="Proteomes" id="UP000288168"/>
    </source>
</evidence>
<keyword evidence="2" id="KW-1185">Reference proteome</keyword>
<gene>
    <name evidence="1" type="ORF">CEP54_011718</name>
</gene>
<dbReference type="Proteomes" id="UP000288168">
    <property type="component" value="Unassembled WGS sequence"/>
</dbReference>
<accession>A0A428PD41</accession>
<sequence>MCWIPSIKFEGCGHEEPRPESQILAADREWLHKENGQLYRRCPEAARTGVICEDVEAKGNCGKCKDEK</sequence>
<proteinExistence type="predicted"/>
<dbReference type="EMBL" id="NKCI01000157">
    <property type="protein sequence ID" value="RSL50843.1"/>
    <property type="molecule type" value="Genomic_DNA"/>
</dbReference>
<reference evidence="1 2" key="1">
    <citation type="submission" date="2017-06" db="EMBL/GenBank/DDBJ databases">
        <title>Comparative genomic analysis of Ambrosia Fusariam Clade fungi.</title>
        <authorList>
            <person name="Stajich J.E."/>
            <person name="Carrillo J."/>
            <person name="Kijimoto T."/>
            <person name="Eskalen A."/>
            <person name="O'Donnell K."/>
            <person name="Kasson M."/>
        </authorList>
    </citation>
    <scope>NUCLEOTIDE SEQUENCE [LARGE SCALE GENOMIC DNA]</scope>
    <source>
        <strain evidence="1 2">NRRL62584</strain>
    </source>
</reference>
<comment type="caution">
    <text evidence="1">The sequence shown here is derived from an EMBL/GenBank/DDBJ whole genome shotgun (WGS) entry which is preliminary data.</text>
</comment>